<reference evidence="2" key="1">
    <citation type="submission" date="2021-06" db="EMBL/GenBank/DDBJ databases">
        <authorList>
            <person name="Kallberg Y."/>
            <person name="Tangrot J."/>
            <person name="Rosling A."/>
        </authorList>
    </citation>
    <scope>NUCLEOTIDE SEQUENCE</scope>
    <source>
        <strain evidence="2">FL130A</strain>
    </source>
</reference>
<dbReference type="AlphaFoldDB" id="A0A9N9D9M0"/>
<name>A0A9N9D9M0_9GLOM</name>
<feature type="non-terminal residue" evidence="2">
    <location>
        <position position="1"/>
    </location>
</feature>
<keyword evidence="3" id="KW-1185">Reference proteome</keyword>
<organism evidence="2 3">
    <name type="scientific">Ambispora leptoticha</name>
    <dbReference type="NCBI Taxonomy" id="144679"/>
    <lineage>
        <taxon>Eukaryota</taxon>
        <taxon>Fungi</taxon>
        <taxon>Fungi incertae sedis</taxon>
        <taxon>Mucoromycota</taxon>
        <taxon>Glomeromycotina</taxon>
        <taxon>Glomeromycetes</taxon>
        <taxon>Archaeosporales</taxon>
        <taxon>Ambisporaceae</taxon>
        <taxon>Ambispora</taxon>
    </lineage>
</organism>
<sequence length="99" mass="11432">RINDIRSGRENDAIQNSIGTLKELINKEKSGDLETLRSDLNRLQDLIPVTEEGKTHANRQLTSAEIEAYRQNKKAADEKELELRKEIFRKEEPSLGEER</sequence>
<proteinExistence type="predicted"/>
<evidence type="ECO:0000313" key="2">
    <source>
        <dbReference type="EMBL" id="CAG8631027.1"/>
    </source>
</evidence>
<feature type="coiled-coil region" evidence="1">
    <location>
        <begin position="26"/>
        <end position="86"/>
    </location>
</feature>
<protein>
    <submittedName>
        <fullName evidence="2">5328_t:CDS:1</fullName>
    </submittedName>
</protein>
<evidence type="ECO:0000256" key="1">
    <source>
        <dbReference type="SAM" id="Coils"/>
    </source>
</evidence>
<keyword evidence="1" id="KW-0175">Coiled coil</keyword>
<evidence type="ECO:0000313" key="3">
    <source>
        <dbReference type="Proteomes" id="UP000789508"/>
    </source>
</evidence>
<dbReference type="Proteomes" id="UP000789508">
    <property type="component" value="Unassembled WGS sequence"/>
</dbReference>
<dbReference type="EMBL" id="CAJVPS010007033">
    <property type="protein sequence ID" value="CAG8631027.1"/>
    <property type="molecule type" value="Genomic_DNA"/>
</dbReference>
<comment type="caution">
    <text evidence="2">The sequence shown here is derived from an EMBL/GenBank/DDBJ whole genome shotgun (WGS) entry which is preliminary data.</text>
</comment>
<gene>
    <name evidence="2" type="ORF">ALEPTO_LOCUS9352</name>
</gene>
<accession>A0A9N9D9M0</accession>